<dbReference type="HAMAP" id="MF_00415">
    <property type="entry name" value="FlgH"/>
    <property type="match status" value="1"/>
</dbReference>
<dbReference type="PANTHER" id="PTHR34933">
    <property type="entry name" value="FLAGELLAR L-RING PROTEIN"/>
    <property type="match status" value="1"/>
</dbReference>
<evidence type="ECO:0000256" key="3">
    <source>
        <dbReference type="ARBA" id="ARBA00022729"/>
    </source>
</evidence>
<name>A0A3B1CP07_9ZZZZ</name>
<dbReference type="InterPro" id="IPR000527">
    <property type="entry name" value="Flag_Lring"/>
</dbReference>
<keyword evidence="8" id="KW-0969">Cilium</keyword>
<evidence type="ECO:0000256" key="2">
    <source>
        <dbReference type="ARBA" id="ARBA00004442"/>
    </source>
</evidence>
<dbReference type="PROSITE" id="PS51257">
    <property type="entry name" value="PROKAR_LIPOPROTEIN"/>
    <property type="match status" value="1"/>
</dbReference>
<keyword evidence="7" id="KW-0812">Transmembrane</keyword>
<proteinExistence type="inferred from homology"/>
<evidence type="ECO:0000256" key="4">
    <source>
        <dbReference type="ARBA" id="ARBA00023136"/>
    </source>
</evidence>
<dbReference type="PRINTS" id="PR01008">
    <property type="entry name" value="FLGLRINGFLGH"/>
</dbReference>
<keyword evidence="6" id="KW-0998">Cell outer membrane</keyword>
<dbReference type="GO" id="GO:0003774">
    <property type="term" value="F:cytoskeletal motor activity"/>
    <property type="evidence" value="ECO:0007669"/>
    <property type="project" value="InterPro"/>
</dbReference>
<reference evidence="8" key="1">
    <citation type="submission" date="2018-06" db="EMBL/GenBank/DDBJ databases">
        <authorList>
            <person name="Zhirakovskaya E."/>
        </authorList>
    </citation>
    <scope>NUCLEOTIDE SEQUENCE</scope>
</reference>
<keyword evidence="3" id="KW-0732">Signal</keyword>
<comment type="subcellular location">
    <subcellularLocation>
        <location evidence="1">Bacterial flagellum</location>
    </subcellularLocation>
    <subcellularLocation>
        <location evidence="2">Cell outer membrane</location>
    </subcellularLocation>
</comment>
<organism evidence="8">
    <name type="scientific">hydrothermal vent metagenome</name>
    <dbReference type="NCBI Taxonomy" id="652676"/>
    <lineage>
        <taxon>unclassified sequences</taxon>
        <taxon>metagenomes</taxon>
        <taxon>ecological metagenomes</taxon>
    </lineage>
</organism>
<dbReference type="AlphaFoldDB" id="A0A3B1CP07"/>
<feature type="transmembrane region" description="Helical" evidence="7">
    <location>
        <begin position="12"/>
        <end position="31"/>
    </location>
</feature>
<dbReference type="GO" id="GO:0009279">
    <property type="term" value="C:cell outer membrane"/>
    <property type="evidence" value="ECO:0007669"/>
    <property type="project" value="UniProtKB-SubCell"/>
</dbReference>
<keyword evidence="7" id="KW-1133">Transmembrane helix</keyword>
<evidence type="ECO:0000313" key="8">
    <source>
        <dbReference type="EMBL" id="VAX31859.1"/>
    </source>
</evidence>
<dbReference type="GO" id="GO:0071973">
    <property type="term" value="P:bacterial-type flagellum-dependent cell motility"/>
    <property type="evidence" value="ECO:0007669"/>
    <property type="project" value="InterPro"/>
</dbReference>
<keyword evidence="8" id="KW-0282">Flagellum</keyword>
<dbReference type="GO" id="GO:0009427">
    <property type="term" value="C:bacterial-type flagellum basal body, distal rod, L ring"/>
    <property type="evidence" value="ECO:0007669"/>
    <property type="project" value="InterPro"/>
</dbReference>
<protein>
    <submittedName>
        <fullName evidence="8">Flagellar L-ring protein FlgH</fullName>
    </submittedName>
</protein>
<evidence type="ECO:0000256" key="6">
    <source>
        <dbReference type="ARBA" id="ARBA00023237"/>
    </source>
</evidence>
<gene>
    <name evidence="8" type="ORF">MNBD_NITROSPIRAE01-1367</name>
</gene>
<accession>A0A3B1CP07</accession>
<evidence type="ECO:0000256" key="5">
    <source>
        <dbReference type="ARBA" id="ARBA00023143"/>
    </source>
</evidence>
<keyword evidence="5" id="KW-0975">Bacterial flagellum</keyword>
<evidence type="ECO:0000256" key="7">
    <source>
        <dbReference type="SAM" id="Phobius"/>
    </source>
</evidence>
<dbReference type="Pfam" id="PF02107">
    <property type="entry name" value="FlgH"/>
    <property type="match status" value="1"/>
</dbReference>
<keyword evidence="4 7" id="KW-0472">Membrane</keyword>
<keyword evidence="8" id="KW-0966">Cell projection</keyword>
<dbReference type="PANTHER" id="PTHR34933:SF1">
    <property type="entry name" value="FLAGELLAR L-RING PROTEIN"/>
    <property type="match status" value="1"/>
</dbReference>
<sequence>MLKYLTLRSQIFIIILVFSNLLSACAVKGLIKVSNKESRLRERVSTAEKMPIKPLVLMKLNLDTTEKDTKGSLWNENQSRNFFFQDAKASHVGDIVTVRVVENASGSKAAGTSTSRASNLAASATPFFGLPANTLTNLGATGDFQNSFEGDGTTTRSGSLTADVTAIVVAVYPNGNMMIEGEREVLINNEKEYLSVSGIVRPEDVLQGNTVFSTVIADAKIEYSGTGVVSDKQRPGWFVRILDFIWPF</sequence>
<evidence type="ECO:0000256" key="1">
    <source>
        <dbReference type="ARBA" id="ARBA00004365"/>
    </source>
</evidence>
<dbReference type="EMBL" id="UOGF01000079">
    <property type="protein sequence ID" value="VAX31859.1"/>
    <property type="molecule type" value="Genomic_DNA"/>
</dbReference>